<dbReference type="KEGG" id="lck:HN018_19545"/>
<evidence type="ECO:0000313" key="2">
    <source>
        <dbReference type="Proteomes" id="UP000500767"/>
    </source>
</evidence>
<dbReference type="EMBL" id="CP053708">
    <property type="protein sequence ID" value="QKE91933.1"/>
    <property type="molecule type" value="Genomic_DNA"/>
</dbReference>
<keyword evidence="2" id="KW-1185">Reference proteome</keyword>
<protein>
    <submittedName>
        <fullName evidence="1">Uncharacterized protein</fullName>
    </submittedName>
</protein>
<gene>
    <name evidence="1" type="ORF">HN018_19545</name>
</gene>
<dbReference type="RefSeq" id="WP_171833615.1">
    <property type="nucleotide sequence ID" value="NZ_CP053708.1"/>
</dbReference>
<evidence type="ECO:0000313" key="1">
    <source>
        <dbReference type="EMBL" id="QKE91933.1"/>
    </source>
</evidence>
<name>A0A6M8HTU4_9PROT</name>
<proteinExistence type="predicted"/>
<dbReference type="AlphaFoldDB" id="A0A6M8HTU4"/>
<sequence length="105" mass="11413">MKNVRTAAREKAMSEVAQKIQDVLGDEAFTGDAHAFLVAIYKDPTRDMELRIDAAKAAVRFEKPALASSTVEVRDPLANMTDDQLLVLQRIAAAATGEDLPRGSK</sequence>
<reference evidence="1 2" key="1">
    <citation type="journal article" date="2014" name="World J. Microbiol. Biotechnol.">
        <title>Biodiversity and physiological characteristics of Antarctic and Arctic lichens-associated bacteria.</title>
        <authorList>
            <person name="Lee Y.M."/>
            <person name="Kim E.H."/>
            <person name="Lee H.K."/>
            <person name="Hong S.G."/>
        </authorList>
    </citation>
    <scope>NUCLEOTIDE SEQUENCE [LARGE SCALE GENOMIC DNA]</scope>
    <source>
        <strain evidence="1 2">PAMC 26569</strain>
    </source>
</reference>
<organism evidence="1 2">
    <name type="scientific">Lichenicola cladoniae</name>
    <dbReference type="NCBI Taxonomy" id="1484109"/>
    <lineage>
        <taxon>Bacteria</taxon>
        <taxon>Pseudomonadati</taxon>
        <taxon>Pseudomonadota</taxon>
        <taxon>Alphaproteobacteria</taxon>
        <taxon>Acetobacterales</taxon>
        <taxon>Acetobacteraceae</taxon>
        <taxon>Lichenicola</taxon>
    </lineage>
</organism>
<dbReference type="Proteomes" id="UP000500767">
    <property type="component" value="Chromosome"/>
</dbReference>
<accession>A0A6M8HTU4</accession>